<name>A0A1D6GKM6_MAIZE</name>
<dbReference type="EMBL" id="CM000781">
    <property type="protein sequence ID" value="AQK63887.1"/>
    <property type="molecule type" value="Genomic_DNA"/>
</dbReference>
<sequence>MVQSIVSIDKICAMLEVLGHTRGVILIPVLHMKVHGA</sequence>
<dbReference type="InParanoid" id="A0A1D6GKM6"/>
<proteinExistence type="predicted"/>
<gene>
    <name evidence="1" type="ORF">ZEAMMB73_Zm00001d013577</name>
    <name evidence="2" type="ORF">ZEAMMB73_Zm00001d013579</name>
</gene>
<dbReference type="IntAct" id="A0A1D6GKM6">
    <property type="interactions" value="1"/>
</dbReference>
<dbReference type="AlphaFoldDB" id="A0A1D6GKM6"/>
<evidence type="ECO:0000313" key="2">
    <source>
        <dbReference type="EMBL" id="AQK63887.1"/>
    </source>
</evidence>
<reference evidence="1" key="1">
    <citation type="submission" date="2015-12" db="EMBL/GenBank/DDBJ databases">
        <title>Update maize B73 reference genome by single molecule sequencing technologies.</title>
        <authorList>
            <consortium name="Maize Genome Sequencing Project"/>
            <person name="Ware D."/>
        </authorList>
    </citation>
    <scope>NUCLEOTIDE SEQUENCE</scope>
    <source>
        <tissue evidence="1">Seedling</tissue>
    </source>
</reference>
<evidence type="ECO:0000313" key="1">
    <source>
        <dbReference type="EMBL" id="AQK63885.1"/>
    </source>
</evidence>
<organism evidence="1">
    <name type="scientific">Zea mays</name>
    <name type="common">Maize</name>
    <dbReference type="NCBI Taxonomy" id="4577"/>
    <lineage>
        <taxon>Eukaryota</taxon>
        <taxon>Viridiplantae</taxon>
        <taxon>Streptophyta</taxon>
        <taxon>Embryophyta</taxon>
        <taxon>Tracheophyta</taxon>
        <taxon>Spermatophyta</taxon>
        <taxon>Magnoliopsida</taxon>
        <taxon>Liliopsida</taxon>
        <taxon>Poales</taxon>
        <taxon>Poaceae</taxon>
        <taxon>PACMAD clade</taxon>
        <taxon>Panicoideae</taxon>
        <taxon>Andropogonodae</taxon>
        <taxon>Andropogoneae</taxon>
        <taxon>Tripsacinae</taxon>
        <taxon>Zea</taxon>
    </lineage>
</organism>
<dbReference type="EMBL" id="CM000781">
    <property type="protein sequence ID" value="AQK63885.1"/>
    <property type="molecule type" value="Genomic_DNA"/>
</dbReference>
<accession>A0A1D6GKM6</accession>
<protein>
    <submittedName>
        <fullName evidence="1">Uncharacterized protein</fullName>
    </submittedName>
</protein>